<name>E4WYM6_OIKDI</name>
<dbReference type="InterPro" id="IPR036265">
    <property type="entry name" value="HIT-like_sf"/>
</dbReference>
<dbReference type="Pfam" id="PF11969">
    <property type="entry name" value="DcpS_C"/>
    <property type="match status" value="1"/>
</dbReference>
<evidence type="ECO:0000256" key="6">
    <source>
        <dbReference type="ARBA" id="ARBA00042361"/>
    </source>
</evidence>
<dbReference type="OrthoDB" id="1915375at2759"/>
<protein>
    <recommendedName>
        <fullName evidence="5">Adenosine 5'-monophosphoramidase HINT3</fullName>
    </recommendedName>
    <alternativeName>
        <fullName evidence="6">Histidine triad nucleotide-binding protein 3</fullName>
    </alternativeName>
</protein>
<evidence type="ECO:0000256" key="2">
    <source>
        <dbReference type="ARBA" id="ARBA00022801"/>
    </source>
</evidence>
<evidence type="ECO:0000259" key="9">
    <source>
        <dbReference type="PROSITE" id="PS51084"/>
    </source>
</evidence>
<evidence type="ECO:0000256" key="7">
    <source>
        <dbReference type="PIRSR" id="PIRSR601310-1"/>
    </source>
</evidence>
<dbReference type="PANTHER" id="PTHR12486:SF5">
    <property type="entry name" value="ADENOSINE 5'-MONOPHOSPHORAMIDASE HINT3"/>
    <property type="match status" value="1"/>
</dbReference>
<evidence type="ECO:0000256" key="1">
    <source>
        <dbReference type="ARBA" id="ARBA00022741"/>
    </source>
</evidence>
<dbReference type="PRINTS" id="PR00332">
    <property type="entry name" value="HISTRIAD"/>
</dbReference>
<dbReference type="AlphaFoldDB" id="E4WYM6"/>
<feature type="short sequence motif" description="Histidine triad motif" evidence="8">
    <location>
        <begin position="93"/>
        <end position="97"/>
    </location>
</feature>
<evidence type="ECO:0000256" key="8">
    <source>
        <dbReference type="PROSITE-ProRule" id="PRU00464"/>
    </source>
</evidence>
<keyword evidence="2" id="KW-0378">Hydrolase</keyword>
<keyword evidence="1" id="KW-0547">Nucleotide-binding</keyword>
<accession>E4WYM6</accession>
<keyword evidence="11" id="KW-1185">Reference proteome</keyword>
<evidence type="ECO:0000256" key="4">
    <source>
        <dbReference type="ARBA" id="ARBA00025764"/>
    </source>
</evidence>
<dbReference type="PROSITE" id="PS51084">
    <property type="entry name" value="HIT_2"/>
    <property type="match status" value="1"/>
</dbReference>
<evidence type="ECO:0000256" key="3">
    <source>
        <dbReference type="ARBA" id="ARBA00024472"/>
    </source>
</evidence>
<gene>
    <name evidence="10" type="ORF">GSOID_T00013564001</name>
</gene>
<dbReference type="Proteomes" id="UP000001307">
    <property type="component" value="Unassembled WGS sequence"/>
</dbReference>
<dbReference type="SUPFAM" id="SSF54197">
    <property type="entry name" value="HIT-like"/>
    <property type="match status" value="1"/>
</dbReference>
<dbReference type="Gene3D" id="3.30.428.10">
    <property type="entry name" value="HIT-like"/>
    <property type="match status" value="1"/>
</dbReference>
<reference evidence="10" key="1">
    <citation type="journal article" date="2010" name="Science">
        <title>Plasticity of animal genome architecture unmasked by rapid evolution of a pelagic tunicate.</title>
        <authorList>
            <person name="Denoeud F."/>
            <person name="Henriet S."/>
            <person name="Mungpakdee S."/>
            <person name="Aury J.M."/>
            <person name="Da Silva C."/>
            <person name="Brinkmann H."/>
            <person name="Mikhaleva J."/>
            <person name="Olsen L.C."/>
            <person name="Jubin C."/>
            <person name="Canestro C."/>
            <person name="Bouquet J.M."/>
            <person name="Danks G."/>
            <person name="Poulain J."/>
            <person name="Campsteijn C."/>
            <person name="Adamski M."/>
            <person name="Cross I."/>
            <person name="Yadetie F."/>
            <person name="Muffato M."/>
            <person name="Louis A."/>
            <person name="Butcher S."/>
            <person name="Tsagkogeorga G."/>
            <person name="Konrad A."/>
            <person name="Singh S."/>
            <person name="Jensen M.F."/>
            <person name="Cong E.H."/>
            <person name="Eikeseth-Otteraa H."/>
            <person name="Noel B."/>
            <person name="Anthouard V."/>
            <person name="Porcel B.M."/>
            <person name="Kachouri-Lafond R."/>
            <person name="Nishino A."/>
            <person name="Ugolini M."/>
            <person name="Chourrout P."/>
            <person name="Nishida H."/>
            <person name="Aasland R."/>
            <person name="Huzurbazar S."/>
            <person name="Westhof E."/>
            <person name="Delsuc F."/>
            <person name="Lehrach H."/>
            <person name="Reinhardt R."/>
            <person name="Weissenbach J."/>
            <person name="Roy S.W."/>
            <person name="Artiguenave F."/>
            <person name="Postlethwait J.H."/>
            <person name="Manak J.R."/>
            <person name="Thompson E.M."/>
            <person name="Jaillon O."/>
            <person name="Du Pasquier L."/>
            <person name="Boudinot P."/>
            <person name="Liberles D.A."/>
            <person name="Volff J.N."/>
            <person name="Philippe H."/>
            <person name="Lenhard B."/>
            <person name="Roest Crollius H."/>
            <person name="Wincker P."/>
            <person name="Chourrout D."/>
        </authorList>
    </citation>
    <scope>NUCLEOTIDE SEQUENCE [LARGE SCALE GENOMIC DNA]</scope>
</reference>
<organism evidence="10">
    <name type="scientific">Oikopleura dioica</name>
    <name type="common">Tunicate</name>
    <dbReference type="NCBI Taxonomy" id="34765"/>
    <lineage>
        <taxon>Eukaryota</taxon>
        <taxon>Metazoa</taxon>
        <taxon>Chordata</taxon>
        <taxon>Tunicata</taxon>
        <taxon>Appendicularia</taxon>
        <taxon>Copelata</taxon>
        <taxon>Oikopleuridae</taxon>
        <taxon>Oikopleura</taxon>
    </lineage>
</organism>
<evidence type="ECO:0000256" key="5">
    <source>
        <dbReference type="ARBA" id="ARBA00039802"/>
    </source>
</evidence>
<dbReference type="InterPro" id="IPR011146">
    <property type="entry name" value="HIT-like"/>
</dbReference>
<proteinExistence type="inferred from homology"/>
<evidence type="ECO:0000313" key="10">
    <source>
        <dbReference type="EMBL" id="CBY22790.1"/>
    </source>
</evidence>
<dbReference type="EMBL" id="FN653019">
    <property type="protein sequence ID" value="CBY22790.1"/>
    <property type="molecule type" value="Genomic_DNA"/>
</dbReference>
<dbReference type="InterPro" id="IPR001310">
    <property type="entry name" value="Histidine_triad_HIT"/>
</dbReference>
<feature type="active site" description="Tele-AMP-histidine intermediate" evidence="7">
    <location>
        <position position="97"/>
    </location>
</feature>
<dbReference type="GO" id="GO:0016787">
    <property type="term" value="F:hydrolase activity"/>
    <property type="evidence" value="ECO:0007669"/>
    <property type="project" value="UniProtKB-KW"/>
</dbReference>
<dbReference type="InParanoid" id="E4WYM6"/>
<evidence type="ECO:0000313" key="11">
    <source>
        <dbReference type="Proteomes" id="UP000001307"/>
    </source>
</evidence>
<sequence>MKSCCLFCSIIGDNKIQKVYEDDTNVIIKDIRPAADLHFLVLPRRHIRDITTVDDAKILDSLLLTARAYLPNFDIMEDKNVGFHQPPFNSQHHLHMHIVAGRMNGRENRRILNPGWADINKA</sequence>
<dbReference type="GO" id="GO:0000166">
    <property type="term" value="F:nucleotide binding"/>
    <property type="evidence" value="ECO:0007669"/>
    <property type="project" value="UniProtKB-KW"/>
</dbReference>
<comment type="catalytic activity">
    <reaction evidence="3">
        <text>adenosine 5'-phosphoramidate + H2O = NH4(+) + AMP</text>
        <dbReference type="Rhea" id="RHEA:67916"/>
        <dbReference type="ChEBI" id="CHEBI:15377"/>
        <dbReference type="ChEBI" id="CHEBI:28938"/>
        <dbReference type="ChEBI" id="CHEBI:57890"/>
        <dbReference type="ChEBI" id="CHEBI:456215"/>
    </reaction>
</comment>
<dbReference type="PANTHER" id="PTHR12486">
    <property type="entry name" value="APRATAXIN-RELATED"/>
    <property type="match status" value="1"/>
</dbReference>
<feature type="domain" description="HIT" evidence="9">
    <location>
        <begin position="6"/>
        <end position="109"/>
    </location>
</feature>
<comment type="similarity">
    <text evidence="4">Belongs to the HINT family.</text>
</comment>